<gene>
    <name evidence="1" type="ORF">BpHYR1_010854</name>
</gene>
<evidence type="ECO:0008006" key="3">
    <source>
        <dbReference type="Google" id="ProtNLM"/>
    </source>
</evidence>
<organism evidence="1 2">
    <name type="scientific">Brachionus plicatilis</name>
    <name type="common">Marine rotifer</name>
    <name type="synonym">Brachionus muelleri</name>
    <dbReference type="NCBI Taxonomy" id="10195"/>
    <lineage>
        <taxon>Eukaryota</taxon>
        <taxon>Metazoa</taxon>
        <taxon>Spiralia</taxon>
        <taxon>Gnathifera</taxon>
        <taxon>Rotifera</taxon>
        <taxon>Eurotatoria</taxon>
        <taxon>Monogononta</taxon>
        <taxon>Pseudotrocha</taxon>
        <taxon>Ploima</taxon>
        <taxon>Brachionidae</taxon>
        <taxon>Brachionus</taxon>
    </lineage>
</organism>
<protein>
    <recommendedName>
        <fullName evidence="3">RNA-directed DNA polymerase from mobile element jockey-like</fullName>
    </recommendedName>
</protein>
<evidence type="ECO:0000313" key="1">
    <source>
        <dbReference type="EMBL" id="RNA18623.1"/>
    </source>
</evidence>
<evidence type="ECO:0000313" key="2">
    <source>
        <dbReference type="Proteomes" id="UP000276133"/>
    </source>
</evidence>
<keyword evidence="2" id="KW-1185">Reference proteome</keyword>
<proteinExistence type="predicted"/>
<sequence>MLIGCPFSDHKFLLGSFSELKINDNILLSIDKCCPLKKIKDRNDQKCPWFDSELRTLRNYRDFCYHNYLNCKDSINLNDYREARSAVLALHLL</sequence>
<reference evidence="1 2" key="1">
    <citation type="journal article" date="2018" name="Sci. Rep.">
        <title>Genomic signatures of local adaptation to the degree of environmental predictability in rotifers.</title>
        <authorList>
            <person name="Franch-Gras L."/>
            <person name="Hahn C."/>
            <person name="Garcia-Roger E.M."/>
            <person name="Carmona M.J."/>
            <person name="Serra M."/>
            <person name="Gomez A."/>
        </authorList>
    </citation>
    <scope>NUCLEOTIDE SEQUENCE [LARGE SCALE GENOMIC DNA]</scope>
    <source>
        <strain evidence="1">HYR1</strain>
    </source>
</reference>
<dbReference type="Proteomes" id="UP000276133">
    <property type="component" value="Unassembled WGS sequence"/>
</dbReference>
<comment type="caution">
    <text evidence="1">The sequence shown here is derived from an EMBL/GenBank/DDBJ whole genome shotgun (WGS) entry which is preliminary data.</text>
</comment>
<dbReference type="EMBL" id="REGN01004201">
    <property type="protein sequence ID" value="RNA18623.1"/>
    <property type="molecule type" value="Genomic_DNA"/>
</dbReference>
<accession>A0A3M7R4T6</accession>
<name>A0A3M7R4T6_BRAPC</name>
<dbReference type="OrthoDB" id="10195554at2759"/>
<dbReference type="AlphaFoldDB" id="A0A3M7R4T6"/>